<evidence type="ECO:0000256" key="7">
    <source>
        <dbReference type="ARBA" id="ARBA00023136"/>
    </source>
</evidence>
<dbReference type="EMBL" id="CP039691">
    <property type="protein sequence ID" value="QCI98185.1"/>
    <property type="molecule type" value="Genomic_DNA"/>
</dbReference>
<dbReference type="OrthoDB" id="9777124at2"/>
<dbReference type="EC" id="2.3.1.275" evidence="10"/>
<feature type="transmembrane region" description="Helical" evidence="10">
    <location>
        <begin position="181"/>
        <end position="196"/>
    </location>
</feature>
<dbReference type="PANTHER" id="PTHR30309:SF0">
    <property type="entry name" value="GLYCEROL-3-PHOSPHATE ACYLTRANSFERASE-RELATED"/>
    <property type="match status" value="1"/>
</dbReference>
<dbReference type="NCBIfam" id="TIGR00023">
    <property type="entry name" value="glycerol-3-phosphate 1-O-acyltransferase PlsY"/>
    <property type="match status" value="1"/>
</dbReference>
<dbReference type="UniPathway" id="UPA00085"/>
<evidence type="ECO:0000313" key="12">
    <source>
        <dbReference type="EMBL" id="QYA06361.1"/>
    </source>
</evidence>
<keyword evidence="6 10" id="KW-0443">Lipid metabolism</keyword>
<dbReference type="EMBL" id="CP072167">
    <property type="protein sequence ID" value="QYA06361.1"/>
    <property type="molecule type" value="Genomic_DNA"/>
</dbReference>
<keyword evidence="5 10" id="KW-1133">Transmembrane helix</keyword>
<gene>
    <name evidence="10" type="primary">plsY</name>
    <name evidence="11" type="ORF">CFBP5473_09865</name>
    <name evidence="12" type="ORF">J5285_09845</name>
</gene>
<evidence type="ECO:0000256" key="4">
    <source>
        <dbReference type="ARBA" id="ARBA00022692"/>
    </source>
</evidence>
<keyword evidence="9 10" id="KW-1208">Phospholipid metabolism</keyword>
<dbReference type="Proteomes" id="UP000298545">
    <property type="component" value="Chromosome circular"/>
</dbReference>
<dbReference type="GO" id="GO:0008654">
    <property type="term" value="P:phospholipid biosynthetic process"/>
    <property type="evidence" value="ECO:0007669"/>
    <property type="project" value="UniProtKB-UniRule"/>
</dbReference>
<evidence type="ECO:0000256" key="10">
    <source>
        <dbReference type="HAMAP-Rule" id="MF_01043"/>
    </source>
</evidence>
<accession>A0A4D7DMP2</accession>
<keyword evidence="4 10" id="KW-0812">Transmembrane</keyword>
<comment type="subunit">
    <text evidence="10">Probably interacts with PlsX.</text>
</comment>
<dbReference type="Pfam" id="PF02660">
    <property type="entry name" value="G3P_acyltransf"/>
    <property type="match status" value="1"/>
</dbReference>
<keyword evidence="8 10" id="KW-0594">Phospholipid biosynthesis</keyword>
<protein>
    <recommendedName>
        <fullName evidence="10">Glycerol-3-phosphate acyltransferase</fullName>
    </recommendedName>
    <alternativeName>
        <fullName evidence="10">Acyl-PO4 G3P acyltransferase</fullName>
    </alternativeName>
    <alternativeName>
        <fullName evidence="10">Acyl-phosphate--glycerol-3-phosphate acyltransferase</fullName>
    </alternativeName>
    <alternativeName>
        <fullName evidence="10">G3P acyltransferase</fullName>
        <shortName evidence="10">GPAT</shortName>
        <ecNumber evidence="10">2.3.1.275</ecNumber>
    </alternativeName>
    <alternativeName>
        <fullName evidence="10">Lysophosphatidic acid synthase</fullName>
        <shortName evidence="10">LPA synthase</shortName>
    </alternativeName>
</protein>
<evidence type="ECO:0000256" key="5">
    <source>
        <dbReference type="ARBA" id="ARBA00022989"/>
    </source>
</evidence>
<dbReference type="RefSeq" id="WP_084631681.1">
    <property type="nucleotide sequence ID" value="NZ_CP039691.1"/>
</dbReference>
<reference evidence="11 13" key="1">
    <citation type="submission" date="2019-04" db="EMBL/GenBank/DDBJ databases">
        <title>Complete genome sequence of Agrobacterium larrymoorei CFBP5473.</title>
        <authorList>
            <person name="Haryono M."/>
            <person name="Chou L."/>
            <person name="Lin Y.-C."/>
            <person name="Lai E.-M."/>
            <person name="Kuo C.-H."/>
        </authorList>
    </citation>
    <scope>NUCLEOTIDE SEQUENCE [LARGE SCALE GENOMIC DNA]</scope>
    <source>
        <strain evidence="11 13">CFBP5473</strain>
    </source>
</reference>
<sequence length="219" mass="23225">MFILFLAIFAAVVGYLFGSLPTGYLIGKALRGIDLRDYGSNSTGATNALRVLGVWPAVGVLLIDVLKGFAPVFIVAWLCNNPSLQKSSVWFHDAPHLGPWIICVAGLAAIIGHGRSLWLNFSGGKSAATGLGVLLGMSWPIGIACIIAFCLVVAASKIVSLSSMLAAIVGTLTVLWLEQPLAFRLLVIAGAAYVILRHRANIQRLLAGTEPRIGRTFSK</sequence>
<evidence type="ECO:0000313" key="11">
    <source>
        <dbReference type="EMBL" id="QCI98185.1"/>
    </source>
</evidence>
<keyword evidence="7 10" id="KW-0472">Membrane</keyword>
<dbReference type="AlphaFoldDB" id="A0A4D7DMP2"/>
<evidence type="ECO:0000313" key="14">
    <source>
        <dbReference type="Proteomes" id="UP000826513"/>
    </source>
</evidence>
<keyword evidence="2 10" id="KW-0444">Lipid biosynthesis</keyword>
<organism evidence="11 13">
    <name type="scientific">Agrobacterium larrymoorei</name>
    <dbReference type="NCBI Taxonomy" id="160699"/>
    <lineage>
        <taxon>Bacteria</taxon>
        <taxon>Pseudomonadati</taxon>
        <taxon>Pseudomonadota</taxon>
        <taxon>Alphaproteobacteria</taxon>
        <taxon>Hyphomicrobiales</taxon>
        <taxon>Rhizobiaceae</taxon>
        <taxon>Rhizobium/Agrobacterium group</taxon>
        <taxon>Agrobacterium</taxon>
    </lineage>
</organism>
<dbReference type="HAMAP" id="MF_01043">
    <property type="entry name" value="PlsY"/>
    <property type="match status" value="1"/>
</dbReference>
<feature type="transmembrane region" description="Helical" evidence="10">
    <location>
        <begin position="100"/>
        <end position="118"/>
    </location>
</feature>
<dbReference type="GO" id="GO:0005886">
    <property type="term" value="C:plasma membrane"/>
    <property type="evidence" value="ECO:0007669"/>
    <property type="project" value="UniProtKB-SubCell"/>
</dbReference>
<comment type="subcellular location">
    <subcellularLocation>
        <location evidence="10">Cell membrane</location>
        <topology evidence="10">Multi-pass membrane protein</topology>
    </subcellularLocation>
</comment>
<keyword evidence="11" id="KW-0012">Acyltransferase</keyword>
<keyword evidence="1 10" id="KW-1003">Cell membrane</keyword>
<dbReference type="InterPro" id="IPR003811">
    <property type="entry name" value="G3P_acylTferase_PlsY"/>
</dbReference>
<dbReference type="GO" id="GO:0043772">
    <property type="term" value="F:acyl-phosphate glycerol-3-phosphate acyltransferase activity"/>
    <property type="evidence" value="ECO:0007669"/>
    <property type="project" value="UniProtKB-UniRule"/>
</dbReference>
<comment type="catalytic activity">
    <reaction evidence="10">
        <text>an acyl phosphate + sn-glycerol 3-phosphate = a 1-acyl-sn-glycero-3-phosphate + phosphate</text>
        <dbReference type="Rhea" id="RHEA:34075"/>
        <dbReference type="ChEBI" id="CHEBI:43474"/>
        <dbReference type="ChEBI" id="CHEBI:57597"/>
        <dbReference type="ChEBI" id="CHEBI:57970"/>
        <dbReference type="ChEBI" id="CHEBI:59918"/>
        <dbReference type="EC" id="2.3.1.275"/>
    </reaction>
</comment>
<name>A0A4D7DMP2_9HYPH</name>
<feature type="transmembrane region" description="Helical" evidence="10">
    <location>
        <begin position="130"/>
        <end position="151"/>
    </location>
</feature>
<dbReference type="KEGG" id="alf:CFBP5473_09865"/>
<proteinExistence type="inferred from homology"/>
<keyword evidence="14" id="KW-1185">Reference proteome</keyword>
<dbReference type="Proteomes" id="UP000826513">
    <property type="component" value="Chromosome 1"/>
</dbReference>
<dbReference type="STRING" id="1367849.GCA_000518585_03144"/>
<evidence type="ECO:0000256" key="8">
    <source>
        <dbReference type="ARBA" id="ARBA00023209"/>
    </source>
</evidence>
<evidence type="ECO:0000256" key="2">
    <source>
        <dbReference type="ARBA" id="ARBA00022516"/>
    </source>
</evidence>
<keyword evidence="3 10" id="KW-0808">Transferase</keyword>
<comment type="similarity">
    <text evidence="10">Belongs to the PlsY family.</text>
</comment>
<evidence type="ECO:0000256" key="6">
    <source>
        <dbReference type="ARBA" id="ARBA00023098"/>
    </source>
</evidence>
<evidence type="ECO:0000313" key="13">
    <source>
        <dbReference type="Proteomes" id="UP000298545"/>
    </source>
</evidence>
<reference evidence="12 14" key="2">
    <citation type="submission" date="2021-03" db="EMBL/GenBank/DDBJ databases">
        <title>Rapid diversification of plasmids in a genus of pathogenic and nitrogen fixing bacteria.</title>
        <authorList>
            <person name="Weisberg A.J."/>
            <person name="Miller M."/>
            <person name="Ream W."/>
            <person name="Grunwald N.J."/>
            <person name="Chang J.H."/>
        </authorList>
    </citation>
    <scope>NUCLEOTIDE SEQUENCE [LARGE SCALE GENOMIC DNA]</scope>
    <source>
        <strain evidence="12 14">AF3.44</strain>
    </source>
</reference>
<dbReference type="PANTHER" id="PTHR30309">
    <property type="entry name" value="INNER MEMBRANE PROTEIN YGIH"/>
    <property type="match status" value="1"/>
</dbReference>
<evidence type="ECO:0000256" key="1">
    <source>
        <dbReference type="ARBA" id="ARBA00022475"/>
    </source>
</evidence>
<evidence type="ECO:0000256" key="3">
    <source>
        <dbReference type="ARBA" id="ARBA00022679"/>
    </source>
</evidence>
<comment type="function">
    <text evidence="10">Catalyzes the transfer of an acyl group from acyl-phosphate (acyl-PO(4)) to glycerol-3-phosphate (G3P) to form lysophosphatidic acid (LPA). This enzyme utilizes acyl-phosphate as fatty acyl donor, but not acyl-CoA or acyl-ACP.</text>
</comment>
<dbReference type="SMART" id="SM01207">
    <property type="entry name" value="G3P_acyltransf"/>
    <property type="match status" value="1"/>
</dbReference>
<feature type="transmembrane region" description="Helical" evidence="10">
    <location>
        <begin position="55"/>
        <end position="79"/>
    </location>
</feature>
<evidence type="ECO:0000256" key="9">
    <source>
        <dbReference type="ARBA" id="ARBA00023264"/>
    </source>
</evidence>
<comment type="pathway">
    <text evidence="10">Lipid metabolism; phospholipid metabolism.</text>
</comment>